<dbReference type="Gene3D" id="1.10.486.10">
    <property type="entry name" value="PCRA, domain 4"/>
    <property type="match status" value="1"/>
</dbReference>
<comment type="similarity">
    <text evidence="1">Belongs to the helicase family. UvrD subfamily.</text>
</comment>
<dbReference type="EMBL" id="CP041616">
    <property type="protein sequence ID" value="QDO87909.1"/>
    <property type="molecule type" value="Genomic_DNA"/>
</dbReference>
<evidence type="ECO:0000256" key="12">
    <source>
        <dbReference type="ARBA" id="ARBA00034617"/>
    </source>
</evidence>
<dbReference type="RefSeq" id="WP_143782584.1">
    <property type="nucleotide sequence ID" value="NZ_CP041616.1"/>
</dbReference>
<feature type="region of interest" description="Disordered" evidence="16">
    <location>
        <begin position="325"/>
        <end position="355"/>
    </location>
</feature>
<dbReference type="PANTHER" id="PTHR11070">
    <property type="entry name" value="UVRD / RECB / PCRA DNA HELICASE FAMILY MEMBER"/>
    <property type="match status" value="1"/>
</dbReference>
<evidence type="ECO:0000256" key="6">
    <source>
        <dbReference type="ARBA" id="ARBA00022806"/>
    </source>
</evidence>
<feature type="binding site" evidence="15">
    <location>
        <begin position="27"/>
        <end position="34"/>
    </location>
    <ligand>
        <name>ATP</name>
        <dbReference type="ChEBI" id="CHEBI:30616"/>
    </ligand>
</feature>
<evidence type="ECO:0000256" key="1">
    <source>
        <dbReference type="ARBA" id="ARBA00009922"/>
    </source>
</evidence>
<dbReference type="Pfam" id="PF12705">
    <property type="entry name" value="PDDEXK_1"/>
    <property type="match status" value="1"/>
</dbReference>
<dbReference type="InterPro" id="IPR014017">
    <property type="entry name" value="DNA_helicase_UvrD-like_C"/>
</dbReference>
<protein>
    <recommendedName>
        <fullName evidence="13">DNA 3'-5' helicase</fullName>
        <ecNumber evidence="13">5.6.2.4</ecNumber>
    </recommendedName>
</protein>
<dbReference type="GO" id="GO:0005524">
    <property type="term" value="F:ATP binding"/>
    <property type="evidence" value="ECO:0007669"/>
    <property type="project" value="UniProtKB-UniRule"/>
</dbReference>
<dbReference type="GO" id="GO:0000725">
    <property type="term" value="P:recombinational repair"/>
    <property type="evidence" value="ECO:0007669"/>
    <property type="project" value="TreeGrafter"/>
</dbReference>
<evidence type="ECO:0000256" key="14">
    <source>
        <dbReference type="ARBA" id="ARBA00048988"/>
    </source>
</evidence>
<keyword evidence="7" id="KW-0269">Exonuclease</keyword>
<evidence type="ECO:0000256" key="5">
    <source>
        <dbReference type="ARBA" id="ARBA00022801"/>
    </source>
</evidence>
<evidence type="ECO:0000259" key="17">
    <source>
        <dbReference type="PROSITE" id="PS51198"/>
    </source>
</evidence>
<dbReference type="GO" id="GO:0043138">
    <property type="term" value="F:3'-5' DNA helicase activity"/>
    <property type="evidence" value="ECO:0007669"/>
    <property type="project" value="UniProtKB-EC"/>
</dbReference>
<feature type="domain" description="UvrD-like helicase C-terminal" evidence="18">
    <location>
        <begin position="337"/>
        <end position="646"/>
    </location>
</feature>
<dbReference type="InterPro" id="IPR000212">
    <property type="entry name" value="DNA_helicase_UvrD/REP"/>
</dbReference>
<evidence type="ECO:0000256" key="8">
    <source>
        <dbReference type="ARBA" id="ARBA00022840"/>
    </source>
</evidence>
<dbReference type="GO" id="GO:0003677">
    <property type="term" value="F:DNA binding"/>
    <property type="evidence" value="ECO:0007669"/>
    <property type="project" value="UniProtKB-KW"/>
</dbReference>
<evidence type="ECO:0000256" key="7">
    <source>
        <dbReference type="ARBA" id="ARBA00022839"/>
    </source>
</evidence>
<evidence type="ECO:0000256" key="10">
    <source>
        <dbReference type="ARBA" id="ARBA00023204"/>
    </source>
</evidence>
<keyword evidence="4" id="KW-0227">DNA damage</keyword>
<accession>A0A516G8Q3</accession>
<dbReference type="InterPro" id="IPR027417">
    <property type="entry name" value="P-loop_NTPase"/>
</dbReference>
<keyword evidence="2" id="KW-0540">Nuclease</keyword>
<comment type="catalytic activity">
    <reaction evidence="14">
        <text>ATP + H2O = ADP + phosphate + H(+)</text>
        <dbReference type="Rhea" id="RHEA:13065"/>
        <dbReference type="ChEBI" id="CHEBI:15377"/>
        <dbReference type="ChEBI" id="CHEBI:15378"/>
        <dbReference type="ChEBI" id="CHEBI:30616"/>
        <dbReference type="ChEBI" id="CHEBI:43474"/>
        <dbReference type="ChEBI" id="CHEBI:456216"/>
        <dbReference type="EC" id="5.6.2.4"/>
    </reaction>
</comment>
<evidence type="ECO:0000313" key="19">
    <source>
        <dbReference type="EMBL" id="QDO87909.1"/>
    </source>
</evidence>
<dbReference type="KEGG" id="orz:FNH13_05720"/>
<dbReference type="Gene3D" id="3.90.320.10">
    <property type="match status" value="1"/>
</dbReference>
<dbReference type="GO" id="GO:0004527">
    <property type="term" value="F:exonuclease activity"/>
    <property type="evidence" value="ECO:0007669"/>
    <property type="project" value="UniProtKB-KW"/>
</dbReference>
<evidence type="ECO:0000313" key="20">
    <source>
        <dbReference type="Proteomes" id="UP000315395"/>
    </source>
</evidence>
<evidence type="ECO:0000256" key="13">
    <source>
        <dbReference type="ARBA" id="ARBA00034808"/>
    </source>
</evidence>
<dbReference type="PANTHER" id="PTHR11070:SF59">
    <property type="entry name" value="DNA 3'-5' HELICASE"/>
    <property type="match status" value="1"/>
</dbReference>
<evidence type="ECO:0000256" key="4">
    <source>
        <dbReference type="ARBA" id="ARBA00022763"/>
    </source>
</evidence>
<keyword evidence="9" id="KW-0238">DNA-binding</keyword>
<proteinExistence type="inferred from homology"/>
<feature type="domain" description="UvrD-like helicase ATP-binding" evidence="17">
    <location>
        <begin position="6"/>
        <end position="308"/>
    </location>
</feature>
<keyword evidence="5 15" id="KW-0378">Hydrolase</keyword>
<dbReference type="AlphaFoldDB" id="A0A516G8Q3"/>
<dbReference type="InterPro" id="IPR013986">
    <property type="entry name" value="DExx_box_DNA_helicase_dom_sf"/>
</dbReference>
<sequence length="1086" mass="114769">MSTPTDHLDPSQRAAVRERVPVLTVLGAPGTGKTHVAVATVTDRVVRDGLSADAALVLAPTRVAAGRLRDAITAAVGGTTTQPTARTPSAFAFSLLADAAAADEEPAPRLLTGAEQDVVLGDLLAGHRESGRGPRWPSGLREALGTRGFRDQLRDLLMRTVENGLGPEELADLADQQGRPEWRAAAEVLREYDQVTALQRPAAYDPAWICTAAADRLAADEELLGQVRRRIQLVVVDDAQELTASAARLIEQVHHAGMSVVLIGDGDVTGQGFRGADPARFMRLADRLAARCESACARAVLAVSHRRGTVLMEATGRVVDRVGAATGVDHRRPEPRGESAPVGLESAEQPEGAGHSALCVPAPALPEPLSVRTVRTAAQEAALVAGWFREAHLGEAALPWSRMAVLARSRSRLEQVRRALVNAGVPVHDPPSTGALQEHAVVRALLLAYELCLRPTPHCTSSEAVELVTSALGGADPVAMLRLRRVLAAGERESGGARPSEEVLAALLDQPGLLQFLGPDAEPAARCAEVLAAGRSAAARDEHGGWGPGVTAETVLWALWSTAGVADAWRVAALAGGPAGARADRDLDAVMTLFGAAEAYVDRLPGRGPDGFLAHVRALQVSPDSLVARARPTEAVEVLTPQSAAGREWDRVAVVGVQEGAWPDLRLRDSLLGAETLVSVLHGREVQGPAGLRAAQAQVRVDEVRQFYAALTRSRQALLVTAVASVDEQPSSFLDLLDPVEGERVPVEVAPPLTLRSLVARLRADLVRAQRAGDQEARDRAAAHLLTLDEAGVPGADPASWWHGRALSDDRALQAEGPVPVSPSRVQVFSECQLRWILGSHGGDAGGATASAVGTLVHDVVAEAPGGEVEELTEALRARWHELALGEGWVQTRQWERAVRMLQRYAGYAAEAAAEGRELVGVELDITARHERALITGRVDRLEREASGDLLVIDLKTGSSRPAGKEIPHHPQLGVYQVAVVQGGQITRTDDAGQTTDVPVQDAAQRSAGAALVHLGAASGTTTVTHGTQRQAPLDQDPDPGWAHDLVARTADGMAGAEFPASPGHWCRVCPVRFSCPIQPEGRMLA</sequence>
<name>A0A516G8Q3_9MICO</name>
<dbReference type="Gene3D" id="3.40.50.300">
    <property type="entry name" value="P-loop containing nucleotide triphosphate hydrolases"/>
    <property type="match status" value="2"/>
</dbReference>
<dbReference type="EC" id="5.6.2.4" evidence="13"/>
<dbReference type="GO" id="GO:0005829">
    <property type="term" value="C:cytosol"/>
    <property type="evidence" value="ECO:0007669"/>
    <property type="project" value="TreeGrafter"/>
</dbReference>
<keyword evidence="3 15" id="KW-0547">Nucleotide-binding</keyword>
<reference evidence="19 20" key="1">
    <citation type="submission" date="2019-07" db="EMBL/GenBank/DDBJ databases">
        <title>complete genome sequencing of Ornithinimicrobium sp. H23M54.</title>
        <authorList>
            <person name="Bae J.-W."/>
            <person name="Lee S.-Y."/>
        </authorList>
    </citation>
    <scope>NUCLEOTIDE SEQUENCE [LARGE SCALE GENOMIC DNA]</scope>
    <source>
        <strain evidence="19 20">H23M54</strain>
    </source>
</reference>
<evidence type="ECO:0000256" key="9">
    <source>
        <dbReference type="ARBA" id="ARBA00023125"/>
    </source>
</evidence>
<keyword evidence="20" id="KW-1185">Reference proteome</keyword>
<dbReference type="PROSITE" id="PS51198">
    <property type="entry name" value="UVRD_HELICASE_ATP_BIND"/>
    <property type="match status" value="1"/>
</dbReference>
<keyword evidence="10" id="KW-0234">DNA repair</keyword>
<dbReference type="Proteomes" id="UP000315395">
    <property type="component" value="Chromosome"/>
</dbReference>
<evidence type="ECO:0000259" key="18">
    <source>
        <dbReference type="PROSITE" id="PS51217"/>
    </source>
</evidence>
<dbReference type="Pfam" id="PF00580">
    <property type="entry name" value="UvrD-helicase"/>
    <property type="match status" value="1"/>
</dbReference>
<evidence type="ECO:0000256" key="11">
    <source>
        <dbReference type="ARBA" id="ARBA00023235"/>
    </source>
</evidence>
<comment type="catalytic activity">
    <reaction evidence="12">
        <text>Couples ATP hydrolysis with the unwinding of duplex DNA by translocating in the 3'-5' direction.</text>
        <dbReference type="EC" id="5.6.2.4"/>
    </reaction>
</comment>
<keyword evidence="11" id="KW-0413">Isomerase</keyword>
<gene>
    <name evidence="19" type="ORF">FNH13_05720</name>
</gene>
<organism evidence="19 20">
    <name type="scientific">Ornithinimicrobium ciconiae</name>
    <dbReference type="NCBI Taxonomy" id="2594265"/>
    <lineage>
        <taxon>Bacteria</taxon>
        <taxon>Bacillati</taxon>
        <taxon>Actinomycetota</taxon>
        <taxon>Actinomycetes</taxon>
        <taxon>Micrococcales</taxon>
        <taxon>Ornithinimicrobiaceae</taxon>
        <taxon>Ornithinimicrobium</taxon>
    </lineage>
</organism>
<evidence type="ECO:0000256" key="3">
    <source>
        <dbReference type="ARBA" id="ARBA00022741"/>
    </source>
</evidence>
<dbReference type="GO" id="GO:0033202">
    <property type="term" value="C:DNA helicase complex"/>
    <property type="evidence" value="ECO:0007669"/>
    <property type="project" value="TreeGrafter"/>
</dbReference>
<dbReference type="Gene3D" id="1.10.10.160">
    <property type="match status" value="1"/>
</dbReference>
<keyword evidence="6 15" id="KW-0347">Helicase</keyword>
<dbReference type="PROSITE" id="PS51217">
    <property type="entry name" value="UVRD_HELICASE_CTER"/>
    <property type="match status" value="1"/>
</dbReference>
<dbReference type="InterPro" id="IPR014016">
    <property type="entry name" value="UvrD-like_ATP-bd"/>
</dbReference>
<evidence type="ECO:0000256" key="15">
    <source>
        <dbReference type="PROSITE-ProRule" id="PRU00560"/>
    </source>
</evidence>
<dbReference type="OrthoDB" id="5240387at2"/>
<dbReference type="InterPro" id="IPR011604">
    <property type="entry name" value="PDDEXK-like_dom_sf"/>
</dbReference>
<evidence type="ECO:0000256" key="2">
    <source>
        <dbReference type="ARBA" id="ARBA00022722"/>
    </source>
</evidence>
<feature type="compositionally biased region" description="Basic and acidic residues" evidence="16">
    <location>
        <begin position="328"/>
        <end position="337"/>
    </location>
</feature>
<evidence type="ECO:0000256" key="16">
    <source>
        <dbReference type="SAM" id="MobiDB-lite"/>
    </source>
</evidence>
<dbReference type="SUPFAM" id="SSF52540">
    <property type="entry name" value="P-loop containing nucleoside triphosphate hydrolases"/>
    <property type="match status" value="1"/>
</dbReference>
<dbReference type="InterPro" id="IPR038726">
    <property type="entry name" value="PDDEXK_AddAB-type"/>
</dbReference>
<keyword evidence="8 15" id="KW-0067">ATP-binding</keyword>